<gene>
    <name evidence="2" type="ORF">H3221_01355</name>
</gene>
<dbReference type="InterPro" id="IPR021333">
    <property type="entry name" value="DUF2946"/>
</dbReference>
<dbReference type="AlphaFoldDB" id="A0A931G9Y6"/>
<name>A0A931G9Y6_9PSED</name>
<comment type="caution">
    <text evidence="2">The sequence shown here is derived from an EMBL/GenBank/DDBJ whole genome shotgun (WGS) entry which is preliminary data.</text>
</comment>
<reference evidence="2" key="1">
    <citation type="submission" date="2020-07" db="EMBL/GenBank/DDBJ databases">
        <title>Pseudomonas chaetoceroseae sp. nov., a new member of the Pseudomonas oleovorans group isolated from a culture of Chaetoceros calcitrans.</title>
        <authorList>
            <person name="Girard L."/>
            <person name="Lood C."/>
            <person name="De Mot R."/>
            <person name="Baudart J."/>
        </authorList>
    </citation>
    <scope>NUCLEOTIDE SEQUENCE</scope>
    <source>
        <strain evidence="2">536</strain>
    </source>
</reference>
<feature type="compositionally biased region" description="Polar residues" evidence="1">
    <location>
        <begin position="94"/>
        <end position="104"/>
    </location>
</feature>
<dbReference type="Pfam" id="PF11162">
    <property type="entry name" value="DUF2946"/>
    <property type="match status" value="1"/>
</dbReference>
<keyword evidence="3" id="KW-1185">Reference proteome</keyword>
<dbReference type="Proteomes" id="UP000596932">
    <property type="component" value="Unassembled WGS sequence"/>
</dbReference>
<evidence type="ECO:0000313" key="3">
    <source>
        <dbReference type="Proteomes" id="UP000596932"/>
    </source>
</evidence>
<organism evidence="2 3">
    <name type="scientific">Pseudomonas chaetocerotis</name>
    <dbReference type="NCBI Taxonomy" id="2758695"/>
    <lineage>
        <taxon>Bacteria</taxon>
        <taxon>Pseudomonadati</taxon>
        <taxon>Pseudomonadota</taxon>
        <taxon>Gammaproteobacteria</taxon>
        <taxon>Pseudomonadales</taxon>
        <taxon>Pseudomonadaceae</taxon>
        <taxon>Pseudomonas</taxon>
    </lineage>
</organism>
<feature type="region of interest" description="Disordered" evidence="1">
    <location>
        <begin position="94"/>
        <end position="124"/>
    </location>
</feature>
<sequence length="124" mass="13436">MLFTARRRTFAAQLGLLAFVLIVLAPLASQLRAEPADWRWLSELGCHDGSGSVPASFDRSEPVLQADACGYCSLFSHCPALADDSLSVARWQGPLQQTGSVQPTQPLPRAHFPHALSRAPPMRA</sequence>
<dbReference type="EMBL" id="JACFYX010000001">
    <property type="protein sequence ID" value="MBG0833754.1"/>
    <property type="molecule type" value="Genomic_DNA"/>
</dbReference>
<accession>A0A931G9Y6</accession>
<protein>
    <submittedName>
        <fullName evidence="2">DUF2946 domain-containing protein</fullName>
    </submittedName>
</protein>
<dbReference type="RefSeq" id="WP_196473526.1">
    <property type="nucleotide sequence ID" value="NZ_JACFYX020000003.1"/>
</dbReference>
<proteinExistence type="predicted"/>
<evidence type="ECO:0000313" key="2">
    <source>
        <dbReference type="EMBL" id="MBG0833754.1"/>
    </source>
</evidence>
<evidence type="ECO:0000256" key="1">
    <source>
        <dbReference type="SAM" id="MobiDB-lite"/>
    </source>
</evidence>